<gene>
    <name evidence="1" type="ORF">NCTC5050_01676</name>
</gene>
<keyword evidence="2" id="KW-1185">Reference proteome</keyword>
<accession>A0A377ZAM2</accession>
<dbReference type="AlphaFoldDB" id="A0A377ZAM2"/>
<dbReference type="Proteomes" id="UP000255382">
    <property type="component" value="Unassembled WGS sequence"/>
</dbReference>
<name>A0A377ZAM2_KLEPO</name>
<organism evidence="1 2">
    <name type="scientific">Klebsiella pneumoniae subsp. ozaenae</name>
    <dbReference type="NCBI Taxonomy" id="574"/>
    <lineage>
        <taxon>Bacteria</taxon>
        <taxon>Pseudomonadati</taxon>
        <taxon>Pseudomonadota</taxon>
        <taxon>Gammaproteobacteria</taxon>
        <taxon>Enterobacterales</taxon>
        <taxon>Enterobacteriaceae</taxon>
        <taxon>Klebsiella/Raoultella group</taxon>
        <taxon>Klebsiella</taxon>
        <taxon>Klebsiella pneumoniae complex</taxon>
    </lineage>
</organism>
<sequence length="145" mass="15521">MVRAISDRLLRLKPHKYIAAKVPIKDTGTATAGISVARPERRNRNTTRITSATEITSVCSTSSSEARMVGERSWAICRSIAAGMVCCSSGRRARMLSTVWIILASGSLRIISRIAGLALVIPALRTSCTESETVATSPSRTAAPF</sequence>
<dbReference type="EMBL" id="UGLZ01000004">
    <property type="protein sequence ID" value="STU64817.1"/>
    <property type="molecule type" value="Genomic_DNA"/>
</dbReference>
<proteinExistence type="predicted"/>
<dbReference type="AntiFam" id="ANF00215">
    <property type="entry name" value="Shadow ORF (opposite nolG)"/>
</dbReference>
<reference evidence="1 2" key="1">
    <citation type="submission" date="2018-06" db="EMBL/GenBank/DDBJ databases">
        <authorList>
            <consortium name="Pathogen Informatics"/>
            <person name="Doyle S."/>
        </authorList>
    </citation>
    <scope>NUCLEOTIDE SEQUENCE [LARGE SCALE GENOMIC DNA]</scope>
    <source>
        <strain evidence="1 2">NCTC5050</strain>
    </source>
</reference>
<protein>
    <submittedName>
        <fullName evidence="1">Uncharacterized protein</fullName>
    </submittedName>
</protein>
<evidence type="ECO:0000313" key="2">
    <source>
        <dbReference type="Proteomes" id="UP000255382"/>
    </source>
</evidence>
<evidence type="ECO:0000313" key="1">
    <source>
        <dbReference type="EMBL" id="STU64817.1"/>
    </source>
</evidence>